<feature type="domain" description="HAMP" evidence="12">
    <location>
        <begin position="326"/>
        <end position="395"/>
    </location>
</feature>
<gene>
    <name evidence="14" type="ORF">H4W81_003374</name>
</gene>
<dbReference type="Gene3D" id="3.30.565.10">
    <property type="entry name" value="Histidine kinase-like ATPase, C-terminal domain"/>
    <property type="match status" value="1"/>
</dbReference>
<evidence type="ECO:0000256" key="10">
    <source>
        <dbReference type="SAM" id="MobiDB-lite"/>
    </source>
</evidence>
<keyword evidence="9" id="KW-0902">Two-component regulatory system</keyword>
<feature type="region of interest" description="Disordered" evidence="10">
    <location>
        <begin position="664"/>
        <end position="842"/>
    </location>
</feature>
<keyword evidence="6" id="KW-0812">Transmembrane</keyword>
<dbReference type="PANTHER" id="PTHR45436:SF5">
    <property type="entry name" value="SENSOR HISTIDINE KINASE TRCS"/>
    <property type="match status" value="1"/>
</dbReference>
<evidence type="ECO:0000256" key="4">
    <source>
        <dbReference type="ARBA" id="ARBA00022553"/>
    </source>
</evidence>
<dbReference type="InterPro" id="IPR005467">
    <property type="entry name" value="His_kinase_dom"/>
</dbReference>
<name>A0ABR9KFI0_9ACTN</name>
<dbReference type="InterPro" id="IPR013587">
    <property type="entry name" value="Nitrate/nitrite_sensing"/>
</dbReference>
<dbReference type="SUPFAM" id="SSF55874">
    <property type="entry name" value="ATPase domain of HSP90 chaperone/DNA topoisomerase II/histidine kinase"/>
    <property type="match status" value="1"/>
</dbReference>
<evidence type="ECO:0000259" key="11">
    <source>
        <dbReference type="PROSITE" id="PS50109"/>
    </source>
</evidence>
<evidence type="ECO:0000256" key="7">
    <source>
        <dbReference type="ARBA" id="ARBA00022777"/>
    </source>
</evidence>
<dbReference type="InterPro" id="IPR003660">
    <property type="entry name" value="HAMP_dom"/>
</dbReference>
<dbReference type="Pfam" id="PF02518">
    <property type="entry name" value="HATPase_c"/>
    <property type="match status" value="1"/>
</dbReference>
<comment type="caution">
    <text evidence="14">The sequence shown here is derived from an EMBL/GenBank/DDBJ whole genome shotgun (WGS) entry which is preliminary data.</text>
</comment>
<dbReference type="InterPro" id="IPR050428">
    <property type="entry name" value="TCS_sensor_his_kinase"/>
</dbReference>
<dbReference type="PANTHER" id="PTHR45436">
    <property type="entry name" value="SENSOR HISTIDINE KINASE YKOH"/>
    <property type="match status" value="1"/>
</dbReference>
<accession>A0ABR9KFI0</accession>
<evidence type="ECO:0000256" key="8">
    <source>
        <dbReference type="ARBA" id="ARBA00022989"/>
    </source>
</evidence>
<evidence type="ECO:0000259" key="13">
    <source>
        <dbReference type="PROSITE" id="PS50906"/>
    </source>
</evidence>
<sequence>MRLRNSRLRTKVAALLVSLTALWAFAAWVTLREGANLLWVATLNSSVADTSDSLLLELQRERRLSLIQLGEGGTGGKEALRTQRAKTDAAATVFVEQASSNSVALAASDTLDLRLQQVFRRIEGLKGARASVDAGKLDRVRAAAAYTEVVDSIYRAYDALASLDDEQLAKDARTLVEMSRAIEILAQEDALISGALAAGGLTGAERGQFAQLVGAQRFARAEAAGELPSADRRGYDALVGGAAFTRLRQLEDQLIHGITVPGPAQWKNAVDPVLAGLDQTVQKAGDGMIGRATPVAIGVVVRLALAGGLGLIAVIASIVLSVTTTRAILAQLKKLRDAAHELSDERLPRVVARIGRGEDVDVAVEAPPLKFGDDEIGSVGQAFNTVQETAIRVAVEQAELRRSIRDILLSLARRTQGLVHRQLTVLDVMERRETEPEELRDLFRLDHLATRMRRNAENLIVLSGSSPGRTWRRSVPMIDVVRGALAEVEDYTRVQLLPMGEVTLAGKAVGDVIHLLAELIENAVSFSPPYTMVQVSGQVVANGYVFEIEDRGLGMTPEDLEAANRRIAEPPEFRLTGTARLGLYVVARLAERHEIQVQLKASPYGGTTVVVLIPYELVGADAEPEQDEDDTPGIPAPRTAFGGAPTGAATALRPVPVIEQPVRPVAEGQGGVPVDAAEIGDGLLGDGPVGDTPVAGAAKPPLPTRRPADAAPQGRPAPNGSPSAEPRSPVAEAAGTRVPGAALASVRAQADQTAQARDTGQETATASEQGERATPAFTPSGLPFRVPQTNLAPALKTEDAAQAQQQDEDERSPEEIRAIMGSFQSGTRLGRTQAAKMTEGDV</sequence>
<evidence type="ECO:0000313" key="14">
    <source>
        <dbReference type="EMBL" id="MBE1560595.1"/>
    </source>
</evidence>
<keyword evidence="8" id="KW-1133">Transmembrane helix</keyword>
<dbReference type="PROSITE" id="PS50109">
    <property type="entry name" value="HIS_KIN"/>
    <property type="match status" value="1"/>
</dbReference>
<dbReference type="GO" id="GO:0016301">
    <property type="term" value="F:kinase activity"/>
    <property type="evidence" value="ECO:0007669"/>
    <property type="project" value="UniProtKB-KW"/>
</dbReference>
<feature type="region of interest" description="Disordered" evidence="10">
    <location>
        <begin position="623"/>
        <end position="648"/>
    </location>
</feature>
<dbReference type="Pfam" id="PF00672">
    <property type="entry name" value="HAMP"/>
    <property type="match status" value="1"/>
</dbReference>
<evidence type="ECO:0000259" key="12">
    <source>
        <dbReference type="PROSITE" id="PS50885"/>
    </source>
</evidence>
<dbReference type="EC" id="2.7.13.3" evidence="3"/>
<dbReference type="InterPro" id="IPR010910">
    <property type="entry name" value="Nitrate/nitrite_sensing_bac"/>
</dbReference>
<dbReference type="InterPro" id="IPR036890">
    <property type="entry name" value="HATPase_C_sf"/>
</dbReference>
<evidence type="ECO:0000256" key="5">
    <source>
        <dbReference type="ARBA" id="ARBA00022679"/>
    </source>
</evidence>
<keyword evidence="8" id="KW-0472">Membrane</keyword>
<evidence type="ECO:0000256" key="3">
    <source>
        <dbReference type="ARBA" id="ARBA00012438"/>
    </source>
</evidence>
<reference evidence="14 15" key="1">
    <citation type="submission" date="2020-10" db="EMBL/GenBank/DDBJ databases">
        <title>Sequencing the genomes of 1000 actinobacteria strains.</title>
        <authorList>
            <person name="Klenk H.-P."/>
        </authorList>
    </citation>
    <scope>NUCLEOTIDE SEQUENCE [LARGE SCALE GENOMIC DNA]</scope>
    <source>
        <strain evidence="14 15">DSM 43748</strain>
    </source>
</reference>
<evidence type="ECO:0000256" key="1">
    <source>
        <dbReference type="ARBA" id="ARBA00000085"/>
    </source>
</evidence>
<dbReference type="Pfam" id="PF08376">
    <property type="entry name" value="NIT"/>
    <property type="match status" value="1"/>
</dbReference>
<comment type="subcellular location">
    <subcellularLocation>
        <location evidence="2">Membrane</location>
    </subcellularLocation>
</comment>
<organism evidence="14 15">
    <name type="scientific">Nonomuraea africana</name>
    <dbReference type="NCBI Taxonomy" id="46171"/>
    <lineage>
        <taxon>Bacteria</taxon>
        <taxon>Bacillati</taxon>
        <taxon>Actinomycetota</taxon>
        <taxon>Actinomycetes</taxon>
        <taxon>Streptosporangiales</taxon>
        <taxon>Streptosporangiaceae</taxon>
        <taxon>Nonomuraea</taxon>
    </lineage>
</organism>
<dbReference type="InterPro" id="IPR003594">
    <property type="entry name" value="HATPase_dom"/>
</dbReference>
<evidence type="ECO:0000313" key="15">
    <source>
        <dbReference type="Proteomes" id="UP000661607"/>
    </source>
</evidence>
<dbReference type="PROSITE" id="PS50906">
    <property type="entry name" value="NIT"/>
    <property type="match status" value="1"/>
</dbReference>
<dbReference type="Gene3D" id="6.10.340.10">
    <property type="match status" value="1"/>
</dbReference>
<evidence type="ECO:0000256" key="6">
    <source>
        <dbReference type="ARBA" id="ARBA00022692"/>
    </source>
</evidence>
<dbReference type="RefSeq" id="WP_192775649.1">
    <property type="nucleotide sequence ID" value="NZ_BAAASY010000007.1"/>
</dbReference>
<protein>
    <recommendedName>
        <fullName evidence="3">histidine kinase</fullName>
        <ecNumber evidence="3">2.7.13.3</ecNumber>
    </recommendedName>
</protein>
<feature type="compositionally biased region" description="Low complexity" evidence="10">
    <location>
        <begin position="636"/>
        <end position="648"/>
    </location>
</feature>
<proteinExistence type="predicted"/>
<evidence type="ECO:0000256" key="2">
    <source>
        <dbReference type="ARBA" id="ARBA00004370"/>
    </source>
</evidence>
<comment type="catalytic activity">
    <reaction evidence="1">
        <text>ATP + protein L-histidine = ADP + protein N-phospho-L-histidine.</text>
        <dbReference type="EC" id="2.7.13.3"/>
    </reaction>
</comment>
<dbReference type="EMBL" id="JADBEF010000001">
    <property type="protein sequence ID" value="MBE1560595.1"/>
    <property type="molecule type" value="Genomic_DNA"/>
</dbReference>
<feature type="domain" description="Histidine kinase" evidence="11">
    <location>
        <begin position="512"/>
        <end position="617"/>
    </location>
</feature>
<dbReference type="PROSITE" id="PS50885">
    <property type="entry name" value="HAMP"/>
    <property type="match status" value="1"/>
</dbReference>
<evidence type="ECO:0000256" key="9">
    <source>
        <dbReference type="ARBA" id="ARBA00023012"/>
    </source>
</evidence>
<keyword evidence="15" id="KW-1185">Reference proteome</keyword>
<dbReference type="SMART" id="SM00387">
    <property type="entry name" value="HATPase_c"/>
    <property type="match status" value="1"/>
</dbReference>
<keyword evidence="4" id="KW-0597">Phosphoprotein</keyword>
<feature type="compositionally biased region" description="Low complexity" evidence="10">
    <location>
        <begin position="747"/>
        <end position="758"/>
    </location>
</feature>
<feature type="domain" description="NIT" evidence="13">
    <location>
        <begin position="49"/>
        <end position="295"/>
    </location>
</feature>
<dbReference type="Proteomes" id="UP000661607">
    <property type="component" value="Unassembled WGS sequence"/>
</dbReference>
<keyword evidence="7 14" id="KW-0418">Kinase</keyword>
<keyword evidence="5" id="KW-0808">Transferase</keyword>